<gene>
    <name evidence="16" type="ORF">DAPPUDRAFT_322524</name>
</gene>
<comment type="subcellular location">
    <subcellularLocation>
        <location evidence="2">Mitochondrion inner membrane</location>
        <topology evidence="2">Single-pass membrane protein</topology>
        <orientation evidence="2">Matrix side</orientation>
    </subcellularLocation>
</comment>
<keyword evidence="10 15" id="KW-1133">Transmembrane helix</keyword>
<comment type="function">
    <text evidence="1">Accessory subunit of the mitochondrial membrane respiratory chain NADH dehydrogenase (Complex I), that is believed not to be involved in catalysis. Complex I functions in the transfer of electrons from NADH to the respiratory chain. The immediate electron acceptor for the enzyme is believed to be ubiquinone.</text>
</comment>
<organism evidence="16 17">
    <name type="scientific">Daphnia pulex</name>
    <name type="common">Water flea</name>
    <dbReference type="NCBI Taxonomy" id="6669"/>
    <lineage>
        <taxon>Eukaryota</taxon>
        <taxon>Metazoa</taxon>
        <taxon>Ecdysozoa</taxon>
        <taxon>Arthropoda</taxon>
        <taxon>Crustacea</taxon>
        <taxon>Branchiopoda</taxon>
        <taxon>Diplostraca</taxon>
        <taxon>Cladocera</taxon>
        <taxon>Anomopoda</taxon>
        <taxon>Daphniidae</taxon>
        <taxon>Daphnia</taxon>
    </lineage>
</organism>
<keyword evidence="17" id="KW-1185">Reference proteome</keyword>
<dbReference type="InParanoid" id="E9GWA0"/>
<comment type="similarity">
    <text evidence="3">Belongs to the complex I NDUFA1 subunit family.</text>
</comment>
<keyword evidence="5" id="KW-0813">Transport</keyword>
<evidence type="ECO:0000256" key="6">
    <source>
        <dbReference type="ARBA" id="ARBA00022660"/>
    </source>
</evidence>
<evidence type="ECO:0000256" key="14">
    <source>
        <dbReference type="ARBA" id="ARBA00033255"/>
    </source>
</evidence>
<dbReference type="InterPro" id="IPR017384">
    <property type="entry name" value="NADH_Ub_cplx-1_asu_su-1"/>
</dbReference>
<dbReference type="HOGENOM" id="CLU_185502_1_0_1"/>
<keyword evidence="8" id="KW-0999">Mitochondrion inner membrane</keyword>
<evidence type="ECO:0000313" key="17">
    <source>
        <dbReference type="Proteomes" id="UP000000305"/>
    </source>
</evidence>
<evidence type="ECO:0000256" key="4">
    <source>
        <dbReference type="ARBA" id="ARBA00016392"/>
    </source>
</evidence>
<evidence type="ECO:0000256" key="15">
    <source>
        <dbReference type="SAM" id="Phobius"/>
    </source>
</evidence>
<sequence length="70" mass="8010">MWYEAMTSLLLTTVFVGLPYGIIPLVHKLANNGNAFSRLQNSTHQRFLYRRDTRLTGNPYVLKGLESIPD</sequence>
<evidence type="ECO:0000256" key="2">
    <source>
        <dbReference type="ARBA" id="ARBA00004298"/>
    </source>
</evidence>
<evidence type="ECO:0000256" key="8">
    <source>
        <dbReference type="ARBA" id="ARBA00022792"/>
    </source>
</evidence>
<keyword evidence="12 15" id="KW-0472">Membrane</keyword>
<evidence type="ECO:0000256" key="1">
    <source>
        <dbReference type="ARBA" id="ARBA00003195"/>
    </source>
</evidence>
<evidence type="ECO:0000256" key="7">
    <source>
        <dbReference type="ARBA" id="ARBA00022692"/>
    </source>
</evidence>
<evidence type="ECO:0000256" key="3">
    <source>
        <dbReference type="ARBA" id="ARBA00009960"/>
    </source>
</evidence>
<evidence type="ECO:0000256" key="5">
    <source>
        <dbReference type="ARBA" id="ARBA00022448"/>
    </source>
</evidence>
<keyword evidence="11" id="KW-0496">Mitochondrion</keyword>
<reference evidence="16 17" key="1">
    <citation type="journal article" date="2011" name="Science">
        <title>The ecoresponsive genome of Daphnia pulex.</title>
        <authorList>
            <person name="Colbourne J.K."/>
            <person name="Pfrender M.E."/>
            <person name="Gilbert D."/>
            <person name="Thomas W.K."/>
            <person name="Tucker A."/>
            <person name="Oakley T.H."/>
            <person name="Tokishita S."/>
            <person name="Aerts A."/>
            <person name="Arnold G.J."/>
            <person name="Basu M.K."/>
            <person name="Bauer D.J."/>
            <person name="Caceres C.E."/>
            <person name="Carmel L."/>
            <person name="Casola C."/>
            <person name="Choi J.H."/>
            <person name="Detter J.C."/>
            <person name="Dong Q."/>
            <person name="Dusheyko S."/>
            <person name="Eads B.D."/>
            <person name="Frohlich T."/>
            <person name="Geiler-Samerotte K.A."/>
            <person name="Gerlach D."/>
            <person name="Hatcher P."/>
            <person name="Jogdeo S."/>
            <person name="Krijgsveld J."/>
            <person name="Kriventseva E.V."/>
            <person name="Kultz D."/>
            <person name="Laforsch C."/>
            <person name="Lindquist E."/>
            <person name="Lopez J."/>
            <person name="Manak J.R."/>
            <person name="Muller J."/>
            <person name="Pangilinan J."/>
            <person name="Patwardhan R.P."/>
            <person name="Pitluck S."/>
            <person name="Pritham E.J."/>
            <person name="Rechtsteiner A."/>
            <person name="Rho M."/>
            <person name="Rogozin I.B."/>
            <person name="Sakarya O."/>
            <person name="Salamov A."/>
            <person name="Schaack S."/>
            <person name="Shapiro H."/>
            <person name="Shiga Y."/>
            <person name="Skalitzky C."/>
            <person name="Smith Z."/>
            <person name="Souvorov A."/>
            <person name="Sung W."/>
            <person name="Tang Z."/>
            <person name="Tsuchiya D."/>
            <person name="Tu H."/>
            <person name="Vos H."/>
            <person name="Wang M."/>
            <person name="Wolf Y.I."/>
            <person name="Yamagata H."/>
            <person name="Yamada T."/>
            <person name="Ye Y."/>
            <person name="Shaw J.R."/>
            <person name="Andrews J."/>
            <person name="Crease T.J."/>
            <person name="Tang H."/>
            <person name="Lucas S.M."/>
            <person name="Robertson H.M."/>
            <person name="Bork P."/>
            <person name="Koonin E.V."/>
            <person name="Zdobnov E.M."/>
            <person name="Grigoriev I.V."/>
            <person name="Lynch M."/>
            <person name="Boore J.L."/>
        </authorList>
    </citation>
    <scope>NUCLEOTIDE SEQUENCE [LARGE SCALE GENOMIC DNA]</scope>
</reference>
<evidence type="ECO:0000313" key="16">
    <source>
        <dbReference type="EMBL" id="EFX76075.1"/>
    </source>
</evidence>
<dbReference type="GO" id="GO:0045271">
    <property type="term" value="C:respiratory chain complex I"/>
    <property type="evidence" value="ECO:0000318"/>
    <property type="project" value="GO_Central"/>
</dbReference>
<proteinExistence type="inferred from homology"/>
<dbReference type="FunCoup" id="E9GWA0">
    <property type="interactions" value="92"/>
</dbReference>
<dbReference type="GO" id="GO:0005743">
    <property type="term" value="C:mitochondrial inner membrane"/>
    <property type="evidence" value="ECO:0007669"/>
    <property type="project" value="UniProtKB-SubCell"/>
</dbReference>
<evidence type="ECO:0000256" key="9">
    <source>
        <dbReference type="ARBA" id="ARBA00022982"/>
    </source>
</evidence>
<evidence type="ECO:0000256" key="12">
    <source>
        <dbReference type="ARBA" id="ARBA00023136"/>
    </source>
</evidence>
<dbReference type="STRING" id="6669.E9GWA0"/>
<dbReference type="Proteomes" id="UP000000305">
    <property type="component" value="Unassembled WGS sequence"/>
</dbReference>
<dbReference type="KEGG" id="dpx:DAPPUDRAFT_322524"/>
<dbReference type="Pfam" id="PF15879">
    <property type="entry name" value="MWFE"/>
    <property type="match status" value="1"/>
</dbReference>
<evidence type="ECO:0000256" key="11">
    <source>
        <dbReference type="ARBA" id="ARBA00023128"/>
    </source>
</evidence>
<dbReference type="PANTHER" id="PTHR17098:SF2">
    <property type="entry name" value="NADH DEHYDROGENASE [UBIQUINONE] 1 ALPHA SUBCOMPLEX SUBUNIT 1"/>
    <property type="match status" value="1"/>
</dbReference>
<dbReference type="PANTHER" id="PTHR17098">
    <property type="entry name" value="NADH-UBIQUINONE OXIDOREDUCTASE MWFE SUBUNIT"/>
    <property type="match status" value="1"/>
</dbReference>
<dbReference type="OrthoDB" id="1920692at2759"/>
<keyword evidence="6" id="KW-0679">Respiratory chain</keyword>
<keyword evidence="7 15" id="KW-0812">Transmembrane</keyword>
<evidence type="ECO:0000256" key="10">
    <source>
        <dbReference type="ARBA" id="ARBA00022989"/>
    </source>
</evidence>
<accession>E9GWA0</accession>
<protein>
    <recommendedName>
        <fullName evidence="4">NADH dehydrogenase [ubiquinone] 1 alpha subcomplex subunit 1</fullName>
    </recommendedName>
    <alternativeName>
        <fullName evidence="14">Complex I-MWFE</fullName>
    </alternativeName>
    <alternativeName>
        <fullName evidence="13">NADH-ubiquinone oxidoreductase MWFE subunit</fullName>
    </alternativeName>
</protein>
<keyword evidence="9" id="KW-0249">Electron transport</keyword>
<feature type="transmembrane region" description="Helical" evidence="15">
    <location>
        <begin position="6"/>
        <end position="26"/>
    </location>
</feature>
<dbReference type="EMBL" id="GL732570">
    <property type="protein sequence ID" value="EFX76075.1"/>
    <property type="molecule type" value="Genomic_DNA"/>
</dbReference>
<name>E9GWA0_DAPPU</name>
<evidence type="ECO:0000256" key="13">
    <source>
        <dbReference type="ARBA" id="ARBA00029847"/>
    </source>
</evidence>
<dbReference type="AlphaFoldDB" id="E9GWA0"/>